<keyword evidence="6" id="KW-1185">Reference proteome</keyword>
<keyword evidence="3" id="KW-0804">Transcription</keyword>
<evidence type="ECO:0000256" key="1">
    <source>
        <dbReference type="ARBA" id="ARBA00023015"/>
    </source>
</evidence>
<dbReference type="PRINTS" id="PR00036">
    <property type="entry name" value="HTHLACI"/>
</dbReference>
<dbReference type="PROSITE" id="PS00356">
    <property type="entry name" value="HTH_LACI_1"/>
    <property type="match status" value="1"/>
</dbReference>
<evidence type="ECO:0000256" key="3">
    <source>
        <dbReference type="ARBA" id="ARBA00023163"/>
    </source>
</evidence>
<dbReference type="CDD" id="cd06267">
    <property type="entry name" value="PBP1_LacI_sugar_binding-like"/>
    <property type="match status" value="1"/>
</dbReference>
<dbReference type="Pfam" id="PF13377">
    <property type="entry name" value="Peripla_BP_3"/>
    <property type="match status" value="1"/>
</dbReference>
<keyword evidence="1" id="KW-0805">Transcription regulation</keyword>
<dbReference type="PANTHER" id="PTHR30146">
    <property type="entry name" value="LACI-RELATED TRANSCRIPTIONAL REPRESSOR"/>
    <property type="match status" value="1"/>
</dbReference>
<dbReference type="InterPro" id="IPR028082">
    <property type="entry name" value="Peripla_BP_I"/>
</dbReference>
<dbReference type="EMBL" id="JARPTC010000002">
    <property type="protein sequence ID" value="MDO7786051.1"/>
    <property type="molecule type" value="Genomic_DNA"/>
</dbReference>
<dbReference type="Gene3D" id="3.40.50.2300">
    <property type="match status" value="2"/>
</dbReference>
<dbReference type="RefSeq" id="WP_304540838.1">
    <property type="nucleotide sequence ID" value="NZ_JARPTC010000002.1"/>
</dbReference>
<dbReference type="GO" id="GO:0000976">
    <property type="term" value="F:transcription cis-regulatory region binding"/>
    <property type="evidence" value="ECO:0007669"/>
    <property type="project" value="TreeGrafter"/>
</dbReference>
<sequence length="334" mass="37045">MPTIKDVAKLAGVSVSTVSRVLNTSGYVEKTTEERVIAAIKQLNYMPSQIARGLVSKQTKTFGLILPDITNPFFPELARGAEDEARKYGYNIMLCNSDWDIEKEKKYLNILQEKCVDGIVLVGSRLQEDKLANMLTSLPTPLVLLDRTSSLQIHSISTNNIYGGYLATKHLIDQGYRTIAHISGPQQSPSAQQRLSGYRRALVEHKLPYDLVLVMEGDYRISGGAVAMQRLLRLSSVPEAIFCANDLMAIGALEVLQEAGVKVPEEVALIGYDGIHLSKYVYPKLSTVIQPTYKMGTAAIQLILENIESSQSIKQIEFEPSLEIRESSVRRKTV</sequence>
<evidence type="ECO:0000259" key="4">
    <source>
        <dbReference type="PROSITE" id="PS50932"/>
    </source>
</evidence>
<evidence type="ECO:0000256" key="2">
    <source>
        <dbReference type="ARBA" id="ARBA00023125"/>
    </source>
</evidence>
<dbReference type="SUPFAM" id="SSF53822">
    <property type="entry name" value="Periplasmic binding protein-like I"/>
    <property type="match status" value="1"/>
</dbReference>
<evidence type="ECO:0000313" key="6">
    <source>
        <dbReference type="Proteomes" id="UP001172911"/>
    </source>
</evidence>
<dbReference type="PANTHER" id="PTHR30146:SF109">
    <property type="entry name" value="HTH-TYPE TRANSCRIPTIONAL REGULATOR GALS"/>
    <property type="match status" value="1"/>
</dbReference>
<dbReference type="GO" id="GO:0003700">
    <property type="term" value="F:DNA-binding transcription factor activity"/>
    <property type="evidence" value="ECO:0007669"/>
    <property type="project" value="TreeGrafter"/>
</dbReference>
<dbReference type="Pfam" id="PF00356">
    <property type="entry name" value="LacI"/>
    <property type="match status" value="1"/>
</dbReference>
<gene>
    <name evidence="5" type="ORF">P6N53_02290</name>
</gene>
<dbReference type="PROSITE" id="PS50932">
    <property type="entry name" value="HTH_LACI_2"/>
    <property type="match status" value="1"/>
</dbReference>
<dbReference type="InterPro" id="IPR046335">
    <property type="entry name" value="LacI/GalR-like_sensor"/>
</dbReference>
<name>A0AAW7ZAF8_9FIRM</name>
<comment type="caution">
    <text evidence="5">The sequence shown here is derived from an EMBL/GenBank/DDBJ whole genome shotgun (WGS) entry which is preliminary data.</text>
</comment>
<dbReference type="Proteomes" id="UP001172911">
    <property type="component" value="Unassembled WGS sequence"/>
</dbReference>
<dbReference type="AlphaFoldDB" id="A0AAW7ZAF8"/>
<dbReference type="InterPro" id="IPR010982">
    <property type="entry name" value="Lambda_DNA-bd_dom_sf"/>
</dbReference>
<evidence type="ECO:0000313" key="5">
    <source>
        <dbReference type="EMBL" id="MDO7786051.1"/>
    </source>
</evidence>
<reference evidence="5" key="2">
    <citation type="submission" date="2023-03" db="EMBL/GenBank/DDBJ databases">
        <authorList>
            <person name="Zhang Z."/>
        </authorList>
    </citation>
    <scope>NUCLEOTIDE SEQUENCE</scope>
    <source>
        <strain evidence="5">DSA</strain>
    </source>
</reference>
<dbReference type="CDD" id="cd01392">
    <property type="entry name" value="HTH_LacI"/>
    <property type="match status" value="1"/>
</dbReference>
<dbReference type="Gene3D" id="1.10.260.40">
    <property type="entry name" value="lambda repressor-like DNA-binding domains"/>
    <property type="match status" value="1"/>
</dbReference>
<dbReference type="SMART" id="SM00354">
    <property type="entry name" value="HTH_LACI"/>
    <property type="match status" value="1"/>
</dbReference>
<reference evidence="5" key="1">
    <citation type="journal article" date="2023" name="J. Hazard. Mater.">
        <title>Anaerobic biodegradation of pyrene and benzo[a]pyrene by a new sulfate-reducing Desulforamulus aquiferis strain DSA.</title>
        <authorList>
            <person name="Zhang Z."/>
            <person name="Sun J."/>
            <person name="Gong X."/>
            <person name="Wang C."/>
            <person name="Wang H."/>
        </authorList>
    </citation>
    <scope>NUCLEOTIDE SEQUENCE</scope>
    <source>
        <strain evidence="5">DSA</strain>
    </source>
</reference>
<dbReference type="InterPro" id="IPR000843">
    <property type="entry name" value="HTH_LacI"/>
</dbReference>
<dbReference type="SUPFAM" id="SSF47413">
    <property type="entry name" value="lambda repressor-like DNA-binding domains"/>
    <property type="match status" value="1"/>
</dbReference>
<accession>A0AAW7ZAF8</accession>
<protein>
    <submittedName>
        <fullName evidence="5">LacI family DNA-binding transcriptional regulator</fullName>
    </submittedName>
</protein>
<proteinExistence type="predicted"/>
<organism evidence="5 6">
    <name type="scientific">Desulforamulus aquiferis</name>
    <dbReference type="NCBI Taxonomy" id="1397668"/>
    <lineage>
        <taxon>Bacteria</taxon>
        <taxon>Bacillati</taxon>
        <taxon>Bacillota</taxon>
        <taxon>Clostridia</taxon>
        <taxon>Eubacteriales</taxon>
        <taxon>Peptococcaceae</taxon>
        <taxon>Desulforamulus</taxon>
    </lineage>
</organism>
<feature type="domain" description="HTH lacI-type" evidence="4">
    <location>
        <begin position="2"/>
        <end position="56"/>
    </location>
</feature>
<keyword evidence="2 5" id="KW-0238">DNA-binding</keyword>